<dbReference type="InterPro" id="IPR010998">
    <property type="entry name" value="Integrase_recombinase_N"/>
</dbReference>
<organism evidence="7 8">
    <name type="scientific">Rhodococcus oxybenzonivorans</name>
    <dbReference type="NCBI Taxonomy" id="1990687"/>
    <lineage>
        <taxon>Bacteria</taxon>
        <taxon>Bacillati</taxon>
        <taxon>Actinomycetota</taxon>
        <taxon>Actinomycetes</taxon>
        <taxon>Mycobacteriales</taxon>
        <taxon>Nocardiaceae</taxon>
        <taxon>Rhodococcus</taxon>
    </lineage>
</organism>
<keyword evidence="8" id="KW-1185">Reference proteome</keyword>
<dbReference type="OrthoDB" id="4326943at2"/>
<dbReference type="PANTHER" id="PTHR30349:SF41">
    <property type="entry name" value="INTEGRASE_RECOMBINASE PROTEIN MJ0367-RELATED"/>
    <property type="match status" value="1"/>
</dbReference>
<gene>
    <name evidence="7" type="ORF">CBI38_24620</name>
</gene>
<dbReference type="PANTHER" id="PTHR30349">
    <property type="entry name" value="PHAGE INTEGRASE-RELATED"/>
    <property type="match status" value="1"/>
</dbReference>
<evidence type="ECO:0000313" key="8">
    <source>
        <dbReference type="Proteomes" id="UP000245711"/>
    </source>
</evidence>
<dbReference type="InterPro" id="IPR044068">
    <property type="entry name" value="CB"/>
</dbReference>
<evidence type="ECO:0000256" key="4">
    <source>
        <dbReference type="PROSITE-ProRule" id="PRU01248"/>
    </source>
</evidence>
<dbReference type="InterPro" id="IPR011010">
    <property type="entry name" value="DNA_brk_join_enz"/>
</dbReference>
<sequence length="394" mass="43758">MSRRLPPGVRKITLPSGATRYELIVDAGPDPDTGKRRQTRKRFRTEKEVRTAYSEITSKVGNGEYTTRNIHTVDKVCADYLNGRHRLRPTSLSKLEYDLQPLRQLFGDLKVQQIKKSHIDEMIRRLRDGGTVTAAGRVRKPWSARSVNKTILAVHQVLDDARKQGLVMRNVADGVDALEVDHVEMKTFTPDEVEKLLTAADRDRNGQAWHLALCGLRRGEICGLRWADVDLDKNLLAITNTRTSAGGRTTEGAPKSKASRRVLPIPTRLRQVLVDARERQVGEKANLGVDYVGDGSYVVSNEVGQPYSPAVLSRYWRDITITAGVRPIRLHDARHTAATTMHLQGVPVAVIAQWIGHSSAAFTMQVYAHSQDEALLQAASVFGAAVTHPVTEKS</sequence>
<dbReference type="EMBL" id="CP021354">
    <property type="protein sequence ID" value="AWK74262.1"/>
    <property type="molecule type" value="Genomic_DNA"/>
</dbReference>
<dbReference type="AlphaFoldDB" id="A0A2S2C068"/>
<dbReference type="Gene3D" id="1.10.443.10">
    <property type="entry name" value="Intergrase catalytic core"/>
    <property type="match status" value="1"/>
</dbReference>
<keyword evidence="3" id="KW-0233">DNA recombination</keyword>
<reference evidence="7 8" key="1">
    <citation type="submission" date="2017-05" db="EMBL/GenBank/DDBJ databases">
        <title>Isolation of Rhodococcus sp. S2-17 biodegrading of BP-3.</title>
        <authorList>
            <person name="Lee Y."/>
            <person name="Kim K.H."/>
            <person name="Chun B.H."/>
            <person name="Jung H.S."/>
            <person name="Jeon C.O."/>
        </authorList>
    </citation>
    <scope>NUCLEOTIDE SEQUENCE [LARGE SCALE GENOMIC DNA]</scope>
    <source>
        <strain evidence="7 8">S2-17</strain>
    </source>
</reference>
<name>A0A2S2C068_9NOCA</name>
<dbReference type="GO" id="GO:0015074">
    <property type="term" value="P:DNA integration"/>
    <property type="evidence" value="ECO:0007669"/>
    <property type="project" value="InterPro"/>
</dbReference>
<dbReference type="PROSITE" id="PS51900">
    <property type="entry name" value="CB"/>
    <property type="match status" value="1"/>
</dbReference>
<dbReference type="RefSeq" id="WP_109333025.1">
    <property type="nucleotide sequence ID" value="NZ_CP021354.1"/>
</dbReference>
<dbReference type="Gene3D" id="1.10.150.130">
    <property type="match status" value="1"/>
</dbReference>
<dbReference type="PROSITE" id="PS51898">
    <property type="entry name" value="TYR_RECOMBINASE"/>
    <property type="match status" value="1"/>
</dbReference>
<proteinExistence type="inferred from homology"/>
<dbReference type="InterPro" id="IPR002104">
    <property type="entry name" value="Integrase_catalytic"/>
</dbReference>
<feature type="domain" description="Tyr recombinase" evidence="5">
    <location>
        <begin position="183"/>
        <end position="380"/>
    </location>
</feature>
<keyword evidence="2 4" id="KW-0238">DNA-binding</keyword>
<dbReference type="InterPro" id="IPR050090">
    <property type="entry name" value="Tyrosine_recombinase_XerCD"/>
</dbReference>
<dbReference type="SUPFAM" id="SSF56349">
    <property type="entry name" value="DNA breaking-rejoining enzymes"/>
    <property type="match status" value="1"/>
</dbReference>
<evidence type="ECO:0000259" key="6">
    <source>
        <dbReference type="PROSITE" id="PS51900"/>
    </source>
</evidence>
<dbReference type="GO" id="GO:0006310">
    <property type="term" value="P:DNA recombination"/>
    <property type="evidence" value="ECO:0007669"/>
    <property type="project" value="UniProtKB-KW"/>
</dbReference>
<evidence type="ECO:0000313" key="7">
    <source>
        <dbReference type="EMBL" id="AWK74262.1"/>
    </source>
</evidence>
<evidence type="ECO:0000259" key="5">
    <source>
        <dbReference type="PROSITE" id="PS51898"/>
    </source>
</evidence>
<feature type="domain" description="Core-binding (CB)" evidence="6">
    <location>
        <begin position="71"/>
        <end position="162"/>
    </location>
</feature>
<dbReference type="Pfam" id="PF00589">
    <property type="entry name" value="Phage_integrase"/>
    <property type="match status" value="1"/>
</dbReference>
<evidence type="ECO:0000256" key="3">
    <source>
        <dbReference type="ARBA" id="ARBA00023172"/>
    </source>
</evidence>
<dbReference type="Proteomes" id="UP000245711">
    <property type="component" value="Chromosome"/>
</dbReference>
<dbReference type="InterPro" id="IPR013762">
    <property type="entry name" value="Integrase-like_cat_sf"/>
</dbReference>
<evidence type="ECO:0000256" key="2">
    <source>
        <dbReference type="ARBA" id="ARBA00023125"/>
    </source>
</evidence>
<dbReference type="KEGG" id="roz:CBI38_24620"/>
<accession>A0A2S2C068</accession>
<dbReference type="CDD" id="cd01189">
    <property type="entry name" value="INT_ICEBs1_C_like"/>
    <property type="match status" value="1"/>
</dbReference>
<evidence type="ECO:0000256" key="1">
    <source>
        <dbReference type="ARBA" id="ARBA00008857"/>
    </source>
</evidence>
<dbReference type="Pfam" id="PF14657">
    <property type="entry name" value="Arm-DNA-bind_4"/>
    <property type="match status" value="1"/>
</dbReference>
<comment type="similarity">
    <text evidence="1">Belongs to the 'phage' integrase family.</text>
</comment>
<protein>
    <submittedName>
        <fullName evidence="7">Recombinase XerD</fullName>
    </submittedName>
</protein>
<dbReference type="GO" id="GO:0003677">
    <property type="term" value="F:DNA binding"/>
    <property type="evidence" value="ECO:0007669"/>
    <property type="project" value="UniProtKB-UniRule"/>
</dbReference>
<dbReference type="InterPro" id="IPR028259">
    <property type="entry name" value="AP2-like_int_N"/>
</dbReference>